<dbReference type="Proteomes" id="UP000322025">
    <property type="component" value="Unassembled WGS sequence"/>
</dbReference>
<evidence type="ECO:0000259" key="2">
    <source>
        <dbReference type="PROSITE" id="PS50126"/>
    </source>
</evidence>
<comment type="similarity">
    <text evidence="1">Belongs to the CvfB family.</text>
</comment>
<evidence type="ECO:0000313" key="4">
    <source>
        <dbReference type="Proteomes" id="UP000322025"/>
    </source>
</evidence>
<dbReference type="PANTHER" id="PTHR37296">
    <property type="entry name" value="CONSERVED VIRULENCE FACTOR B"/>
    <property type="match status" value="1"/>
</dbReference>
<keyword evidence="4" id="KW-1185">Reference proteome</keyword>
<dbReference type="EMBL" id="VMSO01000003">
    <property type="protein sequence ID" value="KAA8502209.1"/>
    <property type="molecule type" value="Genomic_DNA"/>
</dbReference>
<dbReference type="PIRSF" id="PIRSF012524">
    <property type="entry name" value="YitL_S1"/>
    <property type="match status" value="1"/>
</dbReference>
<dbReference type="Pfam" id="PF17783">
    <property type="entry name" value="WHD_CvfB"/>
    <property type="match status" value="1"/>
</dbReference>
<sequence>MRLGEKQVLTVVKKVDFGVYLGSDEERVLLPKKQVPEGIEAGDPIEVFLYKDSSDRMIATTKEPKITLGQLAVLEVVDVGRIGAFLDWGLEKDLLLPFKEQTSKVEKGDRCLVSLYIDKSGRLCATMKVYPLLRTDSSYKKDDTVNGTVYEISRDFGVFVAVDNKFSALIPKREVYGRMYIGQQIEARVAAVKADGKLDLSVRSRIPEQMDADAQKIMERLEKSGGVLPFTDKADPERIRDEFGMSKAAFKRAVGRLMKQGKIRIDEKQEKILQSVPNRL</sequence>
<gene>
    <name evidence="3" type="ORF">FNY66_03530</name>
</gene>
<dbReference type="Gene3D" id="1.10.10.10">
    <property type="entry name" value="Winged helix-like DNA-binding domain superfamily/Winged helix DNA-binding domain"/>
    <property type="match status" value="1"/>
</dbReference>
<proteinExistence type="inferred from homology"/>
<dbReference type="Pfam" id="PF00575">
    <property type="entry name" value="S1"/>
    <property type="match status" value="1"/>
</dbReference>
<dbReference type="SUPFAM" id="SSF50249">
    <property type="entry name" value="Nucleic acid-binding proteins"/>
    <property type="match status" value="1"/>
</dbReference>
<evidence type="ECO:0000256" key="1">
    <source>
        <dbReference type="PIRNR" id="PIRNR012524"/>
    </source>
</evidence>
<dbReference type="PANTHER" id="PTHR37296:SF1">
    <property type="entry name" value="CONSERVED VIRULENCE FACTOR B"/>
    <property type="match status" value="1"/>
</dbReference>
<dbReference type="PROSITE" id="PS50126">
    <property type="entry name" value="S1"/>
    <property type="match status" value="1"/>
</dbReference>
<dbReference type="GO" id="GO:0003676">
    <property type="term" value="F:nucleic acid binding"/>
    <property type="evidence" value="ECO:0007669"/>
    <property type="project" value="InterPro"/>
</dbReference>
<reference evidence="3" key="1">
    <citation type="submission" date="2019-07" db="EMBL/GenBank/DDBJ databases">
        <authorList>
            <person name="Wongkuna S."/>
            <person name="Scaria J."/>
        </authorList>
    </citation>
    <scope>NUCLEOTIDE SEQUENCE [LARGE SCALE GENOMIC DNA]</scope>
    <source>
        <strain evidence="3">SW178</strain>
    </source>
</reference>
<name>A0A5M9I2V3_9FIRM</name>
<comment type="caution">
    <text evidence="3">The sequence shown here is derived from an EMBL/GenBank/DDBJ whole genome shotgun (WGS) entry which is preliminary data.</text>
</comment>
<feature type="domain" description="S1 motif" evidence="2">
    <location>
        <begin position="142"/>
        <end position="203"/>
    </location>
</feature>
<dbReference type="OrthoDB" id="9801597at2"/>
<dbReference type="SMART" id="SM00316">
    <property type="entry name" value="S1"/>
    <property type="match status" value="3"/>
</dbReference>
<dbReference type="InterPro" id="IPR040764">
    <property type="entry name" value="CvfB_WH"/>
</dbReference>
<dbReference type="Gene3D" id="2.40.50.140">
    <property type="entry name" value="Nucleic acid-binding proteins"/>
    <property type="match status" value="2"/>
</dbReference>
<dbReference type="Pfam" id="PF13509">
    <property type="entry name" value="S1_2"/>
    <property type="match status" value="2"/>
</dbReference>
<dbReference type="RefSeq" id="WP_087151220.1">
    <property type="nucleotide sequence ID" value="NZ_VMSO01000003.1"/>
</dbReference>
<evidence type="ECO:0000313" key="3">
    <source>
        <dbReference type="EMBL" id="KAA8502209.1"/>
    </source>
</evidence>
<protein>
    <submittedName>
        <fullName evidence="3">S1 RNA-binding domain-containing protein</fullName>
    </submittedName>
</protein>
<dbReference type="InterPro" id="IPR039566">
    <property type="entry name" value="CvfB_S1_st"/>
</dbReference>
<accession>A0A5M9I2V3</accession>
<dbReference type="InterPro" id="IPR012340">
    <property type="entry name" value="NA-bd_OB-fold"/>
</dbReference>
<dbReference type="InterPro" id="IPR014464">
    <property type="entry name" value="CvfB_fam"/>
</dbReference>
<organism evidence="3 4">
    <name type="scientific">Mediterraneibacter catenae</name>
    <dbReference type="NCBI Taxonomy" id="2594882"/>
    <lineage>
        <taxon>Bacteria</taxon>
        <taxon>Bacillati</taxon>
        <taxon>Bacillota</taxon>
        <taxon>Clostridia</taxon>
        <taxon>Lachnospirales</taxon>
        <taxon>Lachnospiraceae</taxon>
        <taxon>Mediterraneibacter</taxon>
    </lineage>
</organism>
<dbReference type="AlphaFoldDB" id="A0A5M9I2V3"/>
<dbReference type="InterPro" id="IPR003029">
    <property type="entry name" value="S1_domain"/>
</dbReference>
<dbReference type="InterPro" id="IPR036388">
    <property type="entry name" value="WH-like_DNA-bd_sf"/>
</dbReference>